<feature type="transmembrane region" description="Helical" evidence="1">
    <location>
        <begin position="255"/>
        <end position="274"/>
    </location>
</feature>
<dbReference type="Proteomes" id="UP001157355">
    <property type="component" value="Unassembled WGS sequence"/>
</dbReference>
<gene>
    <name evidence="2" type="ORF">GCM10010873_20470</name>
</gene>
<feature type="transmembrane region" description="Helical" evidence="1">
    <location>
        <begin position="231"/>
        <end position="249"/>
    </location>
</feature>
<organism evidence="2 3">
    <name type="scientific">Cypionkella aquatica</name>
    <dbReference type="NCBI Taxonomy" id="1756042"/>
    <lineage>
        <taxon>Bacteria</taxon>
        <taxon>Pseudomonadati</taxon>
        <taxon>Pseudomonadota</taxon>
        <taxon>Alphaproteobacteria</taxon>
        <taxon>Rhodobacterales</taxon>
        <taxon>Paracoccaceae</taxon>
        <taxon>Cypionkella</taxon>
    </lineage>
</organism>
<feature type="transmembrane region" description="Helical" evidence="1">
    <location>
        <begin position="163"/>
        <end position="179"/>
    </location>
</feature>
<evidence type="ECO:0000313" key="3">
    <source>
        <dbReference type="Proteomes" id="UP001157355"/>
    </source>
</evidence>
<dbReference type="AlphaFoldDB" id="A0AA37TTE9"/>
<dbReference type="PANTHER" id="PTHR38095:SF1">
    <property type="entry name" value="ANAEROBIC DIMETHYL SULFOXIDE REDUCTASE CHAIN YNFH"/>
    <property type="match status" value="1"/>
</dbReference>
<feature type="transmembrane region" description="Helical" evidence="1">
    <location>
        <begin position="106"/>
        <end position="126"/>
    </location>
</feature>
<feature type="transmembrane region" description="Helical" evidence="1">
    <location>
        <begin position="37"/>
        <end position="59"/>
    </location>
</feature>
<feature type="transmembrane region" description="Helical" evidence="1">
    <location>
        <begin position="138"/>
        <end position="157"/>
    </location>
</feature>
<dbReference type="GO" id="GO:0005886">
    <property type="term" value="C:plasma membrane"/>
    <property type="evidence" value="ECO:0007669"/>
    <property type="project" value="TreeGrafter"/>
</dbReference>
<sequence>MNPAPSVIVFSVLSGAGFGLLFFLGLGFAQAMGWTAFLWWGMGYALAIIGLLASTFHLGNPGRAWRAFTQWRTSWLSREAWASVAALLICAPMALSDWLGLGWPRAIGMVGGVLALATVLTTSMIYTQIKAVPRWHHWLTPVMFLGFALAGGAVLAAQSFAPIFLAALALILLAIWQVGDGQFARKAQSLGTATGLDRIGEVTVFEQAHTAGNYLLREMIFAVGRKHAQRLRAIALALAAVIPAVLLAISAGPWAFAVAAVCHVIGAFAARWLFFAEAEHVVGLFYGKR</sequence>
<proteinExistence type="predicted"/>
<dbReference type="Gene3D" id="1.20.1630.10">
    <property type="entry name" value="Formate dehydrogenase/DMSO reductase domain"/>
    <property type="match status" value="1"/>
</dbReference>
<protein>
    <submittedName>
        <fullName evidence="2">DMSO reductase</fullName>
    </submittedName>
</protein>
<reference evidence="2 3" key="1">
    <citation type="journal article" date="2014" name="Int. J. Syst. Evol. Microbiol.">
        <title>Complete genome sequence of Corynebacterium casei LMG S-19264T (=DSM 44701T), isolated from a smear-ripened cheese.</title>
        <authorList>
            <consortium name="US DOE Joint Genome Institute (JGI-PGF)"/>
            <person name="Walter F."/>
            <person name="Albersmeier A."/>
            <person name="Kalinowski J."/>
            <person name="Ruckert C."/>
        </authorList>
    </citation>
    <scope>NUCLEOTIDE SEQUENCE [LARGE SCALE GENOMIC DNA]</scope>
    <source>
        <strain evidence="2 3">NBRC 111766</strain>
    </source>
</reference>
<dbReference type="EMBL" id="BSPP01000007">
    <property type="protein sequence ID" value="GLS87073.1"/>
    <property type="molecule type" value="Genomic_DNA"/>
</dbReference>
<keyword evidence="1" id="KW-0472">Membrane</keyword>
<dbReference type="RefSeq" id="WP_284325254.1">
    <property type="nucleotide sequence ID" value="NZ_BSPP01000007.1"/>
</dbReference>
<evidence type="ECO:0000256" key="1">
    <source>
        <dbReference type="SAM" id="Phobius"/>
    </source>
</evidence>
<name>A0AA37TTE9_9RHOB</name>
<keyword evidence="1" id="KW-1133">Transmembrane helix</keyword>
<dbReference type="GO" id="GO:0019645">
    <property type="term" value="P:anaerobic electron transport chain"/>
    <property type="evidence" value="ECO:0007669"/>
    <property type="project" value="InterPro"/>
</dbReference>
<feature type="transmembrane region" description="Helical" evidence="1">
    <location>
        <begin position="80"/>
        <end position="100"/>
    </location>
</feature>
<dbReference type="Pfam" id="PF04976">
    <property type="entry name" value="DmsC"/>
    <property type="match status" value="1"/>
</dbReference>
<keyword evidence="3" id="KW-1185">Reference proteome</keyword>
<feature type="transmembrane region" description="Helical" evidence="1">
    <location>
        <begin position="7"/>
        <end position="31"/>
    </location>
</feature>
<dbReference type="GO" id="GO:0009390">
    <property type="term" value="C:dimethyl sulfoxide reductase complex"/>
    <property type="evidence" value="ECO:0007669"/>
    <property type="project" value="TreeGrafter"/>
</dbReference>
<accession>A0AA37TTE9</accession>
<dbReference type="InterPro" id="IPR007059">
    <property type="entry name" value="DmsC"/>
</dbReference>
<dbReference type="GO" id="GO:0009389">
    <property type="term" value="F:dimethyl sulfoxide reductase activity"/>
    <property type="evidence" value="ECO:0007669"/>
    <property type="project" value="TreeGrafter"/>
</dbReference>
<evidence type="ECO:0000313" key="2">
    <source>
        <dbReference type="EMBL" id="GLS87073.1"/>
    </source>
</evidence>
<comment type="caution">
    <text evidence="2">The sequence shown here is derived from an EMBL/GenBank/DDBJ whole genome shotgun (WGS) entry which is preliminary data.</text>
</comment>
<dbReference type="PANTHER" id="PTHR38095">
    <property type="entry name" value="ANAEROBIC DIMETHYL SULFOXIDE REDUCTASE CHAIN YNFH"/>
    <property type="match status" value="1"/>
</dbReference>
<keyword evidence="1" id="KW-0812">Transmembrane</keyword>